<name>A0AA35TPC8_GEOBA</name>
<dbReference type="EMBL" id="CASHTH010003880">
    <property type="protein sequence ID" value="CAI8050601.1"/>
    <property type="molecule type" value="Genomic_DNA"/>
</dbReference>
<dbReference type="Proteomes" id="UP001174909">
    <property type="component" value="Unassembled WGS sequence"/>
</dbReference>
<evidence type="ECO:0000256" key="1">
    <source>
        <dbReference type="SAM" id="MobiDB-lite"/>
    </source>
</evidence>
<feature type="compositionally biased region" description="Low complexity" evidence="1">
    <location>
        <begin position="41"/>
        <end position="54"/>
    </location>
</feature>
<feature type="compositionally biased region" description="Polar residues" evidence="1">
    <location>
        <begin position="57"/>
        <end position="76"/>
    </location>
</feature>
<dbReference type="InterPro" id="IPR036034">
    <property type="entry name" value="PDZ_sf"/>
</dbReference>
<feature type="compositionally biased region" description="Gly residues" evidence="1">
    <location>
        <begin position="1037"/>
        <end position="1047"/>
    </location>
</feature>
<dbReference type="Gene3D" id="1.10.533.10">
    <property type="entry name" value="Death Domain, Fas"/>
    <property type="match status" value="1"/>
</dbReference>
<accession>A0AA35TPC8</accession>
<dbReference type="GO" id="GO:0007165">
    <property type="term" value="P:signal transduction"/>
    <property type="evidence" value="ECO:0007669"/>
    <property type="project" value="InterPro"/>
</dbReference>
<dbReference type="SUPFAM" id="SSF47986">
    <property type="entry name" value="DEATH domain"/>
    <property type="match status" value="1"/>
</dbReference>
<reference evidence="3" key="1">
    <citation type="submission" date="2023-03" db="EMBL/GenBank/DDBJ databases">
        <authorList>
            <person name="Steffen K."/>
            <person name="Cardenas P."/>
        </authorList>
    </citation>
    <scope>NUCLEOTIDE SEQUENCE</scope>
</reference>
<feature type="region of interest" description="Disordered" evidence="1">
    <location>
        <begin position="1017"/>
        <end position="1062"/>
    </location>
</feature>
<organism evidence="3 4">
    <name type="scientific">Geodia barretti</name>
    <name type="common">Barrett's horny sponge</name>
    <dbReference type="NCBI Taxonomy" id="519541"/>
    <lineage>
        <taxon>Eukaryota</taxon>
        <taxon>Metazoa</taxon>
        <taxon>Porifera</taxon>
        <taxon>Demospongiae</taxon>
        <taxon>Heteroscleromorpha</taxon>
        <taxon>Tetractinellida</taxon>
        <taxon>Astrophorina</taxon>
        <taxon>Geodiidae</taxon>
        <taxon>Geodia</taxon>
    </lineage>
</organism>
<comment type="caution">
    <text evidence="3">The sequence shown here is derived from an EMBL/GenBank/DDBJ whole genome shotgun (WGS) entry which is preliminary data.</text>
</comment>
<feature type="region of interest" description="Disordered" evidence="1">
    <location>
        <begin position="158"/>
        <end position="177"/>
    </location>
</feature>
<evidence type="ECO:0000313" key="4">
    <source>
        <dbReference type="Proteomes" id="UP001174909"/>
    </source>
</evidence>
<evidence type="ECO:0000259" key="2">
    <source>
        <dbReference type="Pfam" id="PF00531"/>
    </source>
</evidence>
<gene>
    <name evidence="3" type="ORF">GBAR_LOCUS27770</name>
</gene>
<feature type="region of interest" description="Disordered" evidence="1">
    <location>
        <begin position="1"/>
        <end position="22"/>
    </location>
</feature>
<dbReference type="Gene3D" id="2.30.42.10">
    <property type="match status" value="1"/>
</dbReference>
<dbReference type="InterPro" id="IPR011029">
    <property type="entry name" value="DEATH-like_dom_sf"/>
</dbReference>
<dbReference type="AlphaFoldDB" id="A0AA35TPC8"/>
<proteinExistence type="predicted"/>
<keyword evidence="4" id="KW-1185">Reference proteome</keyword>
<feature type="compositionally biased region" description="Polar residues" evidence="1">
    <location>
        <begin position="1"/>
        <end position="13"/>
    </location>
</feature>
<dbReference type="InterPro" id="IPR000488">
    <property type="entry name" value="Death_dom"/>
</dbReference>
<evidence type="ECO:0000313" key="3">
    <source>
        <dbReference type="EMBL" id="CAI8050601.1"/>
    </source>
</evidence>
<feature type="region of interest" description="Disordered" evidence="1">
    <location>
        <begin position="402"/>
        <end position="423"/>
    </location>
</feature>
<feature type="region of interest" description="Disordered" evidence="1">
    <location>
        <begin position="38"/>
        <end position="76"/>
    </location>
</feature>
<sequence length="1189" mass="134258">MTSHNPLPSSYTTAHRYRELQHHRRRLPRRLFDMATPGAGPPSYSFSQPPSYRSHQPGGTPTPIGSATSELGGSASFQDIDPDRMDILVKNFHGSIGVLYSEKSTYYKQLASNIKGHYRTSLYFTATEIINYDDPGWLDASVRHTHLIFVGIPQTKKRGTTRKGKSTSLDATSREETLMSRENRKLSTVVVVNPTPGRGKTDRKGHFLDRFVHLPLQQPGDLPRLAQTALAIFSGAAPVASADDNVYWSVEPKLLEVWKDQSLGLSIMTREMSHDSMFSRIVLIKSFNEDCLPELQNKLGKYTHIQFVNGVFLDGLPIDRVTEIFRTLPHHRIQLLVRYIHPRQRRLLQALPNRSSTYSATKAVQVRRGSDALEVIPMPLYILGDNYSLQKDLFCRLKNEESPSSSIALPSPGARSDSSTTPLMFMSPMAAPSRSLSGAMGGGDHGYTRQKSEPVAISSSDNLSSLDVVKRGVTQIKKKSAGNMFLPPEFIETDEFIERAAVPQNRFKVDSNFLPDFDRTDEETLSPSLHPPTVKRYGSTHPDIGSPQYILHVLRQSVDRNLAHLFLKPNGIYLIAIGLEDIVADPLIQYENLFFWLRLIHSHVKPADIRRIIVVGMYTKSELQVEESRIIQCVQHLNTAIRETMRQNYNLPVKEGGYVFICNLDAPNDLLYLCACIRMCVEVFIDQAWYFQREFFNSVFMPFESYKNVCSDVIRQSKNKVVLRRSKVERLYQQKTEIPSNFWSTLKIYSSVLFTQKGGECLVRPSFVVKLLNTCTQMNHHEIEVFSVQHTSLQQFPIIRAQLLNHRMSGEMHVTEQSHQNTVIEWMKTLEVVYSLGKYGEREIFFIPYLATHSLADSALYSWNDAVAEEFRDASVVLYAKLSIPATQKFFYQLIASLLTDILQNPSISRCFINLGCTEAIIPLNSKGSSVAYPTLLCYHPIQNIIEFRTTTNRSLAFLSSIEEKLNEVYTNSSYNTAPNAFRSSMTFYVPAAKFEQHIRDSPIWKLGNVGRKTPTANGGLGLLDRGGSSGSIRVDGGSGEGSGGEGESTVNGEGEDEDDLYDGPEKFLLPIKYLTDPGNRDNEELRAWASSAPEMKDLSSDTFLEVAKILSTNEYWTRVGSKLDLMTFDDINYFRSNPVKGGNGSEVLQRWQESNLTYRDLVNALKDVNLNRAADVIEKHYQKPRTTR</sequence>
<dbReference type="Pfam" id="PF00531">
    <property type="entry name" value="Death"/>
    <property type="match status" value="1"/>
</dbReference>
<protein>
    <recommendedName>
        <fullName evidence="2">Death domain-containing protein</fullName>
    </recommendedName>
</protein>
<feature type="domain" description="Death" evidence="2">
    <location>
        <begin position="1112"/>
        <end position="1180"/>
    </location>
</feature>